<dbReference type="Proteomes" id="UP000261905">
    <property type="component" value="Unassembled WGS sequence"/>
</dbReference>
<dbReference type="AlphaFoldDB" id="A0A371P6F8"/>
<feature type="transmembrane region" description="Helical" evidence="1">
    <location>
        <begin position="7"/>
        <end position="35"/>
    </location>
</feature>
<organism evidence="2 3">
    <name type="scientific">Paenibacillus paeoniae</name>
    <dbReference type="NCBI Taxonomy" id="2292705"/>
    <lineage>
        <taxon>Bacteria</taxon>
        <taxon>Bacillati</taxon>
        <taxon>Bacillota</taxon>
        <taxon>Bacilli</taxon>
        <taxon>Bacillales</taxon>
        <taxon>Paenibacillaceae</taxon>
        <taxon>Paenibacillus</taxon>
    </lineage>
</organism>
<reference evidence="2 3" key="1">
    <citation type="submission" date="2018-08" db="EMBL/GenBank/DDBJ databases">
        <title>Paenibacillus sp. M4BSY-1, whole genome shotgun sequence.</title>
        <authorList>
            <person name="Tuo L."/>
        </authorList>
    </citation>
    <scope>NUCLEOTIDE SEQUENCE [LARGE SCALE GENOMIC DNA]</scope>
    <source>
        <strain evidence="2 3">M4BSY-1</strain>
    </source>
</reference>
<dbReference type="EMBL" id="QUBQ01000005">
    <property type="protein sequence ID" value="REK71537.1"/>
    <property type="molecule type" value="Genomic_DNA"/>
</dbReference>
<keyword evidence="1" id="KW-1133">Transmembrane helix</keyword>
<evidence type="ECO:0000256" key="1">
    <source>
        <dbReference type="SAM" id="Phobius"/>
    </source>
</evidence>
<dbReference type="OrthoDB" id="2620908at2"/>
<feature type="transmembrane region" description="Helical" evidence="1">
    <location>
        <begin position="47"/>
        <end position="68"/>
    </location>
</feature>
<comment type="caution">
    <text evidence="2">The sequence shown here is derived from an EMBL/GenBank/DDBJ whole genome shotgun (WGS) entry which is preliminary data.</text>
</comment>
<proteinExistence type="predicted"/>
<evidence type="ECO:0008006" key="4">
    <source>
        <dbReference type="Google" id="ProtNLM"/>
    </source>
</evidence>
<dbReference type="RefSeq" id="WP_116048815.1">
    <property type="nucleotide sequence ID" value="NZ_QUBQ01000005.1"/>
</dbReference>
<sequence>MRGIGYVMSYVLTISGIIYSLVSFTFTLFIIPSALAEERDVALTVTVYFIALFLVFYLPSFLLIYFGHRVRKKLHLKRGAEAMVQSNPVYVRPPVQQPIETRTVIVEAKPTPAPKKAVSVSVECKGCGARRAIVSGESSSCEYCGSPLTATLRA</sequence>
<keyword evidence="3" id="KW-1185">Reference proteome</keyword>
<evidence type="ECO:0000313" key="3">
    <source>
        <dbReference type="Proteomes" id="UP000261905"/>
    </source>
</evidence>
<accession>A0A371P6F8</accession>
<protein>
    <recommendedName>
        <fullName evidence="4">Zinc ribbon domain-containing protein</fullName>
    </recommendedName>
</protein>
<keyword evidence="1" id="KW-0472">Membrane</keyword>
<evidence type="ECO:0000313" key="2">
    <source>
        <dbReference type="EMBL" id="REK71537.1"/>
    </source>
</evidence>
<keyword evidence="1" id="KW-0812">Transmembrane</keyword>
<name>A0A371P6F8_9BACL</name>
<gene>
    <name evidence="2" type="ORF">DX130_21290</name>
</gene>